<dbReference type="GO" id="GO:0016618">
    <property type="term" value="F:hydroxypyruvate reductase [NAD(P)H] activity"/>
    <property type="evidence" value="ECO:0007669"/>
    <property type="project" value="TreeGrafter"/>
</dbReference>
<dbReference type="PANTHER" id="PTHR10996">
    <property type="entry name" value="2-HYDROXYACID DEHYDROGENASE-RELATED"/>
    <property type="match status" value="1"/>
</dbReference>
<dbReference type="InterPro" id="IPR036291">
    <property type="entry name" value="NAD(P)-bd_dom_sf"/>
</dbReference>
<dbReference type="Pfam" id="PF00389">
    <property type="entry name" value="2-Hacid_dh"/>
    <property type="match status" value="1"/>
</dbReference>
<dbReference type="OrthoDB" id="9991913at2759"/>
<dbReference type="Proteomes" id="UP000054248">
    <property type="component" value="Unassembled WGS sequence"/>
</dbReference>
<dbReference type="InterPro" id="IPR050223">
    <property type="entry name" value="D-isomer_2-hydroxyacid_DH"/>
</dbReference>
<dbReference type="STRING" id="1051891.A0A0C3QC49"/>
<dbReference type="PANTHER" id="PTHR10996:SF277">
    <property type="entry name" value="GLYOXYLATE REDUCTASE_HYDROXYPYRUVATE REDUCTASE"/>
    <property type="match status" value="1"/>
</dbReference>
<accession>A0A0C3QC49</accession>
<dbReference type="GO" id="GO:0005829">
    <property type="term" value="C:cytosol"/>
    <property type="evidence" value="ECO:0007669"/>
    <property type="project" value="TreeGrafter"/>
</dbReference>
<dbReference type="PROSITE" id="PS00671">
    <property type="entry name" value="D_2_HYDROXYACID_DH_3"/>
    <property type="match status" value="1"/>
</dbReference>
<proteinExistence type="inferred from homology"/>
<name>A0A0C3QC49_9AGAM</name>
<evidence type="ECO:0008006" key="7">
    <source>
        <dbReference type="Google" id="ProtNLM"/>
    </source>
</evidence>
<dbReference type="Pfam" id="PF02826">
    <property type="entry name" value="2-Hacid_dh_C"/>
    <property type="match status" value="1"/>
</dbReference>
<gene>
    <name evidence="5" type="ORF">M407DRAFT_230959</name>
</gene>
<dbReference type="CDD" id="cd05301">
    <property type="entry name" value="GDH"/>
    <property type="match status" value="1"/>
</dbReference>
<dbReference type="SUPFAM" id="SSF52283">
    <property type="entry name" value="Formate/glycerate dehydrogenase catalytic domain-like"/>
    <property type="match status" value="1"/>
</dbReference>
<dbReference type="InterPro" id="IPR006139">
    <property type="entry name" value="D-isomer_2_OHA_DH_cat_dom"/>
</dbReference>
<evidence type="ECO:0000259" key="4">
    <source>
        <dbReference type="Pfam" id="PF02826"/>
    </source>
</evidence>
<evidence type="ECO:0000256" key="2">
    <source>
        <dbReference type="RuleBase" id="RU003719"/>
    </source>
</evidence>
<evidence type="ECO:0000259" key="3">
    <source>
        <dbReference type="Pfam" id="PF00389"/>
    </source>
</evidence>
<dbReference type="GO" id="GO:0051287">
    <property type="term" value="F:NAD binding"/>
    <property type="evidence" value="ECO:0007669"/>
    <property type="project" value="InterPro"/>
</dbReference>
<evidence type="ECO:0000256" key="1">
    <source>
        <dbReference type="ARBA" id="ARBA00023002"/>
    </source>
</evidence>
<reference evidence="6" key="2">
    <citation type="submission" date="2015-01" db="EMBL/GenBank/DDBJ databases">
        <title>Evolutionary Origins and Diversification of the Mycorrhizal Mutualists.</title>
        <authorList>
            <consortium name="DOE Joint Genome Institute"/>
            <consortium name="Mycorrhizal Genomics Consortium"/>
            <person name="Kohler A."/>
            <person name="Kuo A."/>
            <person name="Nagy L.G."/>
            <person name="Floudas D."/>
            <person name="Copeland A."/>
            <person name="Barry K.W."/>
            <person name="Cichocki N."/>
            <person name="Veneault-Fourrey C."/>
            <person name="LaButti K."/>
            <person name="Lindquist E.A."/>
            <person name="Lipzen A."/>
            <person name="Lundell T."/>
            <person name="Morin E."/>
            <person name="Murat C."/>
            <person name="Riley R."/>
            <person name="Ohm R."/>
            <person name="Sun H."/>
            <person name="Tunlid A."/>
            <person name="Henrissat B."/>
            <person name="Grigoriev I.V."/>
            <person name="Hibbett D.S."/>
            <person name="Martin F."/>
        </authorList>
    </citation>
    <scope>NUCLEOTIDE SEQUENCE [LARGE SCALE GENOMIC DNA]</scope>
    <source>
        <strain evidence="6">MUT 4182</strain>
    </source>
</reference>
<dbReference type="SUPFAM" id="SSF51735">
    <property type="entry name" value="NAD(P)-binding Rossmann-fold domains"/>
    <property type="match status" value="1"/>
</dbReference>
<dbReference type="AlphaFoldDB" id="A0A0C3QC49"/>
<evidence type="ECO:0000313" key="6">
    <source>
        <dbReference type="Proteomes" id="UP000054248"/>
    </source>
</evidence>
<reference evidence="5 6" key="1">
    <citation type="submission" date="2014-04" db="EMBL/GenBank/DDBJ databases">
        <authorList>
            <consortium name="DOE Joint Genome Institute"/>
            <person name="Kuo A."/>
            <person name="Girlanda M."/>
            <person name="Perotto S."/>
            <person name="Kohler A."/>
            <person name="Nagy L.G."/>
            <person name="Floudas D."/>
            <person name="Copeland A."/>
            <person name="Barry K.W."/>
            <person name="Cichocki N."/>
            <person name="Veneault-Fourrey C."/>
            <person name="LaButti K."/>
            <person name="Lindquist E.A."/>
            <person name="Lipzen A."/>
            <person name="Lundell T."/>
            <person name="Morin E."/>
            <person name="Murat C."/>
            <person name="Sun H."/>
            <person name="Tunlid A."/>
            <person name="Henrissat B."/>
            <person name="Grigoriev I.V."/>
            <person name="Hibbett D.S."/>
            <person name="Martin F."/>
            <person name="Nordberg H.P."/>
            <person name="Cantor M.N."/>
            <person name="Hua S.X."/>
        </authorList>
    </citation>
    <scope>NUCLEOTIDE SEQUENCE [LARGE SCALE GENOMIC DNA]</scope>
    <source>
        <strain evidence="5 6">MUT 4182</strain>
    </source>
</reference>
<sequence length="346" mass="37067">MPKVLISRHLGADAMALIAENTFQIVIWPEDRTADRAWLLENASGCQGILVTLNDKVDEELLSKAGPSLKAVSTMSVGYEHVRIQELASRSIKLGYTPDVLTDAVADVAIMLALMAARNAAYGLSIVQSGGWPNVGWAPFGFCGPQLGPGPTTKSFTAGFLGFGRISQATLRRLIPFGVTHAVYTDSGRGRRTEDEDTAFVEQYAAFGQLKQLKWVSLDELAAESDVVFLLAPGGESTRHIISTPFLQKMKKTAILVNPGRGTLVDSDALADALDKGWLYAAGLDVIEGEPNVTTEHPLVKSPRATVLPHIGSATTETRAAMADLAARNLVAGVLGEPLPVEYMMH</sequence>
<dbReference type="GO" id="GO:0030267">
    <property type="term" value="F:glyoxylate reductase (NADPH) activity"/>
    <property type="evidence" value="ECO:0007669"/>
    <property type="project" value="TreeGrafter"/>
</dbReference>
<dbReference type="EMBL" id="KN822997">
    <property type="protein sequence ID" value="KIO28225.1"/>
    <property type="molecule type" value="Genomic_DNA"/>
</dbReference>
<feature type="domain" description="D-isomer specific 2-hydroxyacid dehydrogenase NAD-binding" evidence="4">
    <location>
        <begin position="110"/>
        <end position="312"/>
    </location>
</feature>
<keyword evidence="1 2" id="KW-0560">Oxidoreductase</keyword>
<dbReference type="Gene3D" id="3.40.50.720">
    <property type="entry name" value="NAD(P)-binding Rossmann-like Domain"/>
    <property type="match status" value="2"/>
</dbReference>
<dbReference type="InterPro" id="IPR006140">
    <property type="entry name" value="D-isomer_DH_NAD-bd"/>
</dbReference>
<dbReference type="HOGENOM" id="CLU_019796_1_2_1"/>
<evidence type="ECO:0000313" key="5">
    <source>
        <dbReference type="EMBL" id="KIO28225.1"/>
    </source>
</evidence>
<feature type="domain" description="D-isomer specific 2-hydroxyacid dehydrogenase catalytic" evidence="3">
    <location>
        <begin position="4"/>
        <end position="339"/>
    </location>
</feature>
<keyword evidence="6" id="KW-1185">Reference proteome</keyword>
<dbReference type="InterPro" id="IPR029753">
    <property type="entry name" value="D-isomer_DH_CS"/>
</dbReference>
<protein>
    <recommendedName>
        <fullName evidence="7">D-isomer specific 2-hydroxyacid dehydrogenase NAD-binding domain-containing protein</fullName>
    </recommendedName>
</protein>
<comment type="similarity">
    <text evidence="2">Belongs to the D-isomer specific 2-hydroxyacid dehydrogenase family.</text>
</comment>
<organism evidence="5 6">
    <name type="scientific">Tulasnella calospora MUT 4182</name>
    <dbReference type="NCBI Taxonomy" id="1051891"/>
    <lineage>
        <taxon>Eukaryota</taxon>
        <taxon>Fungi</taxon>
        <taxon>Dikarya</taxon>
        <taxon>Basidiomycota</taxon>
        <taxon>Agaricomycotina</taxon>
        <taxon>Agaricomycetes</taxon>
        <taxon>Cantharellales</taxon>
        <taxon>Tulasnellaceae</taxon>
        <taxon>Tulasnella</taxon>
    </lineage>
</organism>